<accession>A0A6G0U2L5</accession>
<dbReference type="AlphaFoldDB" id="A0A6G0U2L5"/>
<keyword evidence="1" id="KW-0472">Membrane</keyword>
<evidence type="ECO:0000256" key="1">
    <source>
        <dbReference type="SAM" id="Phobius"/>
    </source>
</evidence>
<protein>
    <submittedName>
        <fullName evidence="2">Uncharacterized protein</fullName>
    </submittedName>
</protein>
<proteinExistence type="predicted"/>
<reference evidence="2 3" key="1">
    <citation type="submission" date="2019-08" db="EMBL/GenBank/DDBJ databases">
        <title>The genome of the soybean aphid Biotype 1, its phylome, world population structure and adaptation to the North American continent.</title>
        <authorList>
            <person name="Giordano R."/>
            <person name="Donthu R.K."/>
            <person name="Hernandez A.G."/>
            <person name="Wright C.L."/>
            <person name="Zimin A.V."/>
        </authorList>
    </citation>
    <scope>NUCLEOTIDE SEQUENCE [LARGE SCALE GENOMIC DNA]</scope>
    <source>
        <tissue evidence="2">Whole aphids</tissue>
    </source>
</reference>
<sequence length="278" mass="32072">MPICEFFGCDNGSKRKSLVKNHKIMLHRFPKDPILRDNFIHGMIDGIMCLEEFITPQKNRSSCNEPRTIRIFQLSLNVNNYNDPWLLAFGWFEFILSPKFLFLFFGGFSPFGGLPPNKSLLPLVTPTALLAIVVGCTLILAPFRLFGIQLPAVCKEFSLRTCVFPLEFGDYYPTTNAKLLVKRKMYKAEFYFWAILGLLHLFLLHFDQLQFLKINTEWSTDKTKVNGDKLVQSIKFKSNRVGAVIWKVEREAKVLANQIAQIDIYHIFNCFISEQALT</sequence>
<comment type="caution">
    <text evidence="2">The sequence shown here is derived from an EMBL/GenBank/DDBJ whole genome shotgun (WGS) entry which is preliminary data.</text>
</comment>
<feature type="transmembrane region" description="Helical" evidence="1">
    <location>
        <begin position="120"/>
        <end position="141"/>
    </location>
</feature>
<evidence type="ECO:0000313" key="2">
    <source>
        <dbReference type="EMBL" id="KAE9542532.1"/>
    </source>
</evidence>
<gene>
    <name evidence="2" type="ORF">AGLY_002443</name>
</gene>
<dbReference type="Proteomes" id="UP000475862">
    <property type="component" value="Unassembled WGS sequence"/>
</dbReference>
<evidence type="ECO:0000313" key="3">
    <source>
        <dbReference type="Proteomes" id="UP000475862"/>
    </source>
</evidence>
<feature type="transmembrane region" description="Helical" evidence="1">
    <location>
        <begin position="190"/>
        <end position="206"/>
    </location>
</feature>
<keyword evidence="1" id="KW-1133">Transmembrane helix</keyword>
<name>A0A6G0U2L5_APHGL</name>
<keyword evidence="1" id="KW-0812">Transmembrane</keyword>
<dbReference type="EMBL" id="VYZN01000009">
    <property type="protein sequence ID" value="KAE9542532.1"/>
    <property type="molecule type" value="Genomic_DNA"/>
</dbReference>
<keyword evidence="3" id="KW-1185">Reference proteome</keyword>
<dbReference type="OrthoDB" id="7312725at2759"/>
<organism evidence="2 3">
    <name type="scientific">Aphis glycines</name>
    <name type="common">Soybean aphid</name>
    <dbReference type="NCBI Taxonomy" id="307491"/>
    <lineage>
        <taxon>Eukaryota</taxon>
        <taxon>Metazoa</taxon>
        <taxon>Ecdysozoa</taxon>
        <taxon>Arthropoda</taxon>
        <taxon>Hexapoda</taxon>
        <taxon>Insecta</taxon>
        <taxon>Pterygota</taxon>
        <taxon>Neoptera</taxon>
        <taxon>Paraneoptera</taxon>
        <taxon>Hemiptera</taxon>
        <taxon>Sternorrhyncha</taxon>
        <taxon>Aphidomorpha</taxon>
        <taxon>Aphidoidea</taxon>
        <taxon>Aphididae</taxon>
        <taxon>Aphidini</taxon>
        <taxon>Aphis</taxon>
        <taxon>Aphis</taxon>
    </lineage>
</organism>
<feature type="transmembrane region" description="Helical" evidence="1">
    <location>
        <begin position="85"/>
        <end position="108"/>
    </location>
</feature>